<dbReference type="Pfam" id="PF11681">
    <property type="entry name" value="Phage_Tube_PhiTE"/>
    <property type="match status" value="1"/>
</dbReference>
<evidence type="ECO:0000313" key="2">
    <source>
        <dbReference type="Proteomes" id="UP000325811"/>
    </source>
</evidence>
<evidence type="ECO:0008006" key="3">
    <source>
        <dbReference type="Google" id="ProtNLM"/>
    </source>
</evidence>
<dbReference type="KEGG" id="pdio:PDMSB3_2703"/>
<organism evidence="1 2">
    <name type="scientific">Paraburkholderia dioscoreae</name>
    <dbReference type="NCBI Taxonomy" id="2604047"/>
    <lineage>
        <taxon>Bacteria</taxon>
        <taxon>Pseudomonadati</taxon>
        <taxon>Pseudomonadota</taxon>
        <taxon>Betaproteobacteria</taxon>
        <taxon>Burkholderiales</taxon>
        <taxon>Burkholderiaceae</taxon>
        <taxon>Paraburkholderia</taxon>
    </lineage>
</organism>
<evidence type="ECO:0000313" key="1">
    <source>
        <dbReference type="EMBL" id="VVD29159.1"/>
    </source>
</evidence>
<dbReference type="RefSeq" id="WP_165186365.1">
    <property type="nucleotide sequence ID" value="NZ_LR699553.1"/>
</dbReference>
<gene>
    <name evidence="1" type="ORF">PDMSB3_2703</name>
</gene>
<dbReference type="AlphaFoldDB" id="A0A5Q4ZB07"/>
<sequence length="149" mass="15731">MSTYSFLDVSASITGPGGAFALGYGEAVAKEGIKIAMAGDKNTMTIGADGEGMHSLHADKSGQVTLRYLKTAPINAKLMALYDAQTISSSLHGQNVITVRNTASGDITTARKCAFKKKPDLTYAEDGDIVEWVFDSIKIDTLLGTYSGT</sequence>
<keyword evidence="2" id="KW-1185">Reference proteome</keyword>
<dbReference type="EMBL" id="LR699553">
    <property type="protein sequence ID" value="VVD29159.1"/>
    <property type="molecule type" value="Genomic_DNA"/>
</dbReference>
<dbReference type="Proteomes" id="UP000325811">
    <property type="component" value="Chromosome I"/>
</dbReference>
<protein>
    <recommendedName>
        <fullName evidence="3">Bacteriophage protein</fullName>
    </recommendedName>
</protein>
<dbReference type="NCBIfam" id="NF047581">
    <property type="entry name" value="gp105_phage_fam"/>
    <property type="match status" value="1"/>
</dbReference>
<proteinExistence type="predicted"/>
<accession>A0A5Q4ZB07</accession>
<name>A0A5Q4ZB07_9BURK</name>
<reference evidence="1 2" key="1">
    <citation type="submission" date="2019-08" db="EMBL/GenBank/DDBJ databases">
        <authorList>
            <person name="Herpell B J."/>
        </authorList>
    </citation>
    <scope>NUCLEOTIDE SEQUENCE [LARGE SCALE GENOMIC DNA]</scope>
    <source>
        <strain evidence="2">Msb3</strain>
    </source>
</reference>
<dbReference type="InterPro" id="IPR021695">
    <property type="entry name" value="Phage_KPP10_Orf10"/>
</dbReference>